<keyword evidence="2" id="KW-0472">Membrane</keyword>
<feature type="region of interest" description="Disordered" evidence="1">
    <location>
        <begin position="806"/>
        <end position="846"/>
    </location>
</feature>
<dbReference type="RefSeq" id="WP_032633790.1">
    <property type="nucleotide sequence ID" value="NZ_LT963408.1"/>
</dbReference>
<keyword evidence="2" id="KW-1133">Transmembrane helix</keyword>
<dbReference type="Gene3D" id="2.180.10.10">
    <property type="entry name" value="RHS repeat-associated core"/>
    <property type="match status" value="1"/>
</dbReference>
<dbReference type="InterPro" id="IPR050708">
    <property type="entry name" value="T6SS_VgrG/RHS"/>
</dbReference>
<keyword evidence="2" id="KW-0812">Transmembrane</keyword>
<organism evidence="3 4">
    <name type="scientific">Pseudomonas syringae group genomosp. 3</name>
    <dbReference type="NCBI Taxonomy" id="251701"/>
    <lineage>
        <taxon>Bacteria</taxon>
        <taxon>Pseudomonadati</taxon>
        <taxon>Pseudomonadota</taxon>
        <taxon>Gammaproteobacteria</taxon>
        <taxon>Pseudomonadales</taxon>
        <taxon>Pseudomonadaceae</taxon>
        <taxon>Pseudomonas</taxon>
    </lineage>
</organism>
<feature type="region of interest" description="Disordered" evidence="1">
    <location>
        <begin position="594"/>
        <end position="613"/>
    </location>
</feature>
<evidence type="ECO:0008006" key="5">
    <source>
        <dbReference type="Google" id="ProtNLM"/>
    </source>
</evidence>
<feature type="transmembrane region" description="Helical" evidence="2">
    <location>
        <begin position="1129"/>
        <end position="1151"/>
    </location>
</feature>
<protein>
    <recommendedName>
        <fullName evidence="5">RHS repeat-associated core domain-containing protein</fullName>
    </recommendedName>
</protein>
<dbReference type="PANTHER" id="PTHR32305:SF15">
    <property type="entry name" value="PROTEIN RHSA-RELATED"/>
    <property type="match status" value="1"/>
</dbReference>
<feature type="compositionally biased region" description="Polar residues" evidence="1">
    <location>
        <begin position="808"/>
        <end position="825"/>
    </location>
</feature>
<name>A0A2K4WG81_9PSED</name>
<gene>
    <name evidence="3" type="ORF">CFBP6411_03543</name>
</gene>
<dbReference type="Proteomes" id="UP000238093">
    <property type="component" value="Chromosome I"/>
</dbReference>
<feature type="transmembrane region" description="Helical" evidence="2">
    <location>
        <begin position="1163"/>
        <end position="1183"/>
    </location>
</feature>
<dbReference type="NCBIfam" id="TIGR03696">
    <property type="entry name" value="Rhs_assc_core"/>
    <property type="match status" value="1"/>
</dbReference>
<sequence length="1435" mass="158346">MTTATQTFTYTDDGRLKQSVAADGVVTLWFYYPATGGKAPSAEDYFEAAWAADIPRLSAPAIADSVPRLLMAEYQYQPINPWTFVTLNLAFYGYPDKPLQGMPNTPDKLITLEGAEIANPSAVTNDETVPIRIGRMSGRDKILIRYQTTEETPLTTKTADVNAELATGKTVVTERRYWGSEKTVLIATESRGWNAAQQLKISLASRNVDNDGADVTLTRELRSPFSGRVLSYVRDNQQHRVSYDGLGRVTADTAYADDAKLNDQASRTDKKLSDVSIAYVDTRDGTWVTAVDSVQPDSRRQRTLYDGLQRPVRSELQRVGGPDLSSANSCVIQNRGQVLDYLPGGLQRSVDQSVMPGSDRDWFWEGEKEEEQVAPENAVLQLRTEQTLASTRGIRVVREETQTFLKNSWILHSSVERTPSATGAASARSRVTTEKSFDWLGRLDGVKQISADVSEPERAFTIGYDDLGRPRYWGAADGTEVRRTYSGMSDQVTELSVNEKGKAKRVIGSQTLEMPARVAKRVVGTREYKFAYTTEGRFDGVQMPDSTRLFSEESSDGRQVTYKAETSGTDGKKTVSTMATFSYDPLKRAITASRSDAAANQQPATEVTGSAPDLLGSSQYQRATSGLVFNALLQRSLLGDDYGAEHANGSQVVAYRDRLDRRTRVRRGNLEYYYRYSPYGECEQETVRDLQTGHTLAVKHEFDGFGQEVCRRYLLNGKEVEVYEQVWSGSGQLSGKKLTRDGTLCRSELFSYDSRGRLKNWTVDKATTDGPSDTSGKAVRSQDYVHDLLNNLTSCITLYTDGSKREQTCSYSSDNPTQRTKQVTVDTPAPDKAGKTGNPTRTEAGLNYDANGNLTQDDQGRKLLYTLNGRLQSVTGKDGILITRYEYDERERLVAQWDEKAQQRRVLIYSGDQMCGEVWLDNTRREIKRLRLDEEGGLAIQRIMPAGQQTVFTLSDPLSGTSSEYSPDGQSGALQRSSVCFTPWGECASGACDGLSTVLGFNGVRRDPLMGFYHLGNGYRVYNPSLHVFQQPDSWSPFGAGGLNDYAYCSGDPVNLFDPDGHLMISRWGEAQLMTRLDQLIQDMTPYKPPQQEVDNQGSLMTTIIWSAVAVLTAVAAVLLAIPTGGLSLVAAGVLLAATVVSSGLSIASVALQNSNPDLADKLGTAALGVDLATMIIPVKAVFGAGGRMMRWAGSKVGRASRRVGLLLKSEFTKPVKSALYQPVDMSVTRTFGENMQNARPLDLANPSDKQIFWFDDLYNVKKGPAMRRLNVAGDGMDIGDGVIEMYVGTKQRSVTGFGRTVNIPGTQQDITLNAKQLYVELVNAGVDFKQYDVIRLAMCHSAENGLSSFASQFSIEVGLPVKGFHKPLTGNYHPENVKMLFSDALKGGFDIQDMTNILARKSFVARKSGYKDVETEVLMIPYYIPEWFPTKPLK</sequence>
<evidence type="ECO:0000256" key="1">
    <source>
        <dbReference type="SAM" id="MobiDB-lite"/>
    </source>
</evidence>
<feature type="compositionally biased region" description="Polar residues" evidence="1">
    <location>
        <begin position="594"/>
        <end position="608"/>
    </location>
</feature>
<evidence type="ECO:0000256" key="2">
    <source>
        <dbReference type="SAM" id="Phobius"/>
    </source>
</evidence>
<dbReference type="EMBL" id="LT963408">
    <property type="protein sequence ID" value="SOS34900.1"/>
    <property type="molecule type" value="Genomic_DNA"/>
</dbReference>
<accession>A0A2K4WG81</accession>
<dbReference type="InterPro" id="IPR022385">
    <property type="entry name" value="Rhs_assc_core"/>
</dbReference>
<evidence type="ECO:0000313" key="4">
    <source>
        <dbReference type="Proteomes" id="UP000238093"/>
    </source>
</evidence>
<evidence type="ECO:0000313" key="3">
    <source>
        <dbReference type="EMBL" id="SOS34900.1"/>
    </source>
</evidence>
<proteinExistence type="predicted"/>
<feature type="transmembrane region" description="Helical" evidence="2">
    <location>
        <begin position="1100"/>
        <end position="1122"/>
    </location>
</feature>
<reference evidence="3 4" key="1">
    <citation type="submission" date="2017-11" db="EMBL/GenBank/DDBJ databases">
        <authorList>
            <person name="Han C.G."/>
        </authorList>
    </citation>
    <scope>NUCLEOTIDE SEQUENCE [LARGE SCALE GENOMIC DNA]</scope>
    <source>
        <strain evidence="3">CFBP6411</strain>
    </source>
</reference>
<dbReference type="PANTHER" id="PTHR32305">
    <property type="match status" value="1"/>
</dbReference>